<keyword evidence="3" id="KW-1185">Reference proteome</keyword>
<feature type="domain" description="DSBA-like thioredoxin" evidence="1">
    <location>
        <begin position="7"/>
        <end position="115"/>
    </location>
</feature>
<dbReference type="Pfam" id="PF01323">
    <property type="entry name" value="DSBA"/>
    <property type="match status" value="1"/>
</dbReference>
<gene>
    <name evidence="2" type="ORF">GBAR_LOCUS30097</name>
</gene>
<name>A0AA35TVC5_GEOBA</name>
<dbReference type="SUPFAM" id="SSF52833">
    <property type="entry name" value="Thioredoxin-like"/>
    <property type="match status" value="1"/>
</dbReference>
<dbReference type="PANTHER" id="PTHR13887">
    <property type="entry name" value="GLUTATHIONE S-TRANSFERASE KAPPA"/>
    <property type="match status" value="1"/>
</dbReference>
<sequence>MRPPLVTPNTMYALEATEYAQQHGKFMEFHHAAYRAYWDERKDLGQLDVLAEVARSVSLDADEMIQCLETHEFSSRVTGQYQEALQYGIRGIPTFVVGNLLFTGAHPYDIFKSAINQYLNDQ</sequence>
<dbReference type="InterPro" id="IPR036249">
    <property type="entry name" value="Thioredoxin-like_sf"/>
</dbReference>
<dbReference type="GO" id="GO:0016491">
    <property type="term" value="F:oxidoreductase activity"/>
    <property type="evidence" value="ECO:0007669"/>
    <property type="project" value="InterPro"/>
</dbReference>
<dbReference type="AlphaFoldDB" id="A0AA35TVC5"/>
<dbReference type="InterPro" id="IPR001853">
    <property type="entry name" value="DSBA-like_thioredoxin_dom"/>
</dbReference>
<evidence type="ECO:0000259" key="1">
    <source>
        <dbReference type="Pfam" id="PF01323"/>
    </source>
</evidence>
<comment type="caution">
    <text evidence="2">The sequence shown here is derived from an EMBL/GenBank/DDBJ whole genome shotgun (WGS) entry which is preliminary data.</text>
</comment>
<organism evidence="2 3">
    <name type="scientific">Geodia barretti</name>
    <name type="common">Barrett's horny sponge</name>
    <dbReference type="NCBI Taxonomy" id="519541"/>
    <lineage>
        <taxon>Eukaryota</taxon>
        <taxon>Metazoa</taxon>
        <taxon>Porifera</taxon>
        <taxon>Demospongiae</taxon>
        <taxon>Heteroscleromorpha</taxon>
        <taxon>Tetractinellida</taxon>
        <taxon>Astrophorina</taxon>
        <taxon>Geodiidae</taxon>
        <taxon>Geodia</taxon>
    </lineage>
</organism>
<accession>A0AA35TVC5</accession>
<dbReference type="EMBL" id="CASHTH010004247">
    <property type="protein sequence ID" value="CAI8055125.1"/>
    <property type="molecule type" value="Genomic_DNA"/>
</dbReference>
<reference evidence="2" key="1">
    <citation type="submission" date="2023-03" db="EMBL/GenBank/DDBJ databases">
        <authorList>
            <person name="Steffen K."/>
            <person name="Cardenas P."/>
        </authorList>
    </citation>
    <scope>NUCLEOTIDE SEQUENCE</scope>
</reference>
<proteinExistence type="predicted"/>
<dbReference type="Gene3D" id="3.40.30.10">
    <property type="entry name" value="Glutaredoxin"/>
    <property type="match status" value="1"/>
</dbReference>
<evidence type="ECO:0000313" key="2">
    <source>
        <dbReference type="EMBL" id="CAI8055125.1"/>
    </source>
</evidence>
<dbReference type="Proteomes" id="UP001174909">
    <property type="component" value="Unassembled WGS sequence"/>
</dbReference>
<protein>
    <submittedName>
        <fullName evidence="2">Uncharacterized protein YwbO</fullName>
    </submittedName>
</protein>
<dbReference type="PANTHER" id="PTHR13887:SF41">
    <property type="entry name" value="THIOREDOXIN SUPERFAMILY PROTEIN"/>
    <property type="match status" value="1"/>
</dbReference>
<evidence type="ECO:0000313" key="3">
    <source>
        <dbReference type="Proteomes" id="UP001174909"/>
    </source>
</evidence>